<dbReference type="InterPro" id="IPR029063">
    <property type="entry name" value="SAM-dependent_MTases_sf"/>
</dbReference>
<name>A0A1I3NPD0_9RHOB</name>
<dbReference type="GO" id="GO:0032259">
    <property type="term" value="P:methylation"/>
    <property type="evidence" value="ECO:0007669"/>
    <property type="project" value="UniProtKB-KW"/>
</dbReference>
<dbReference type="SUPFAM" id="SSF53335">
    <property type="entry name" value="S-adenosyl-L-methionine-dependent methyltransferases"/>
    <property type="match status" value="1"/>
</dbReference>
<dbReference type="CDD" id="cd02440">
    <property type="entry name" value="AdoMet_MTases"/>
    <property type="match status" value="1"/>
</dbReference>
<reference evidence="2 3" key="1">
    <citation type="submission" date="2016-10" db="EMBL/GenBank/DDBJ databases">
        <authorList>
            <person name="de Groot N.N."/>
        </authorList>
    </citation>
    <scope>NUCLEOTIDE SEQUENCE [LARGE SCALE GENOMIC DNA]</scope>
    <source>
        <strain evidence="2 3">CGMCC 1.11030</strain>
    </source>
</reference>
<dbReference type="STRING" id="1114924.SAMN05216258_11418"/>
<dbReference type="Proteomes" id="UP000199377">
    <property type="component" value="Unassembled WGS sequence"/>
</dbReference>
<dbReference type="EMBL" id="FOQH01000014">
    <property type="protein sequence ID" value="SFJ11125.1"/>
    <property type="molecule type" value="Genomic_DNA"/>
</dbReference>
<keyword evidence="2" id="KW-0489">Methyltransferase</keyword>
<organism evidence="2 3">
    <name type="scientific">Albimonas pacifica</name>
    <dbReference type="NCBI Taxonomy" id="1114924"/>
    <lineage>
        <taxon>Bacteria</taxon>
        <taxon>Pseudomonadati</taxon>
        <taxon>Pseudomonadota</taxon>
        <taxon>Alphaproteobacteria</taxon>
        <taxon>Rhodobacterales</taxon>
        <taxon>Paracoccaceae</taxon>
        <taxon>Albimonas</taxon>
    </lineage>
</organism>
<keyword evidence="3" id="KW-1185">Reference proteome</keyword>
<proteinExistence type="predicted"/>
<accession>A0A1I3NPD0</accession>
<dbReference type="PANTHER" id="PTHR43861:SF1">
    <property type="entry name" value="TRANS-ACONITATE 2-METHYLTRANSFERASE"/>
    <property type="match status" value="1"/>
</dbReference>
<dbReference type="GO" id="GO:0008757">
    <property type="term" value="F:S-adenosylmethionine-dependent methyltransferase activity"/>
    <property type="evidence" value="ECO:0007669"/>
    <property type="project" value="InterPro"/>
</dbReference>
<dbReference type="PANTHER" id="PTHR43861">
    <property type="entry name" value="TRANS-ACONITATE 2-METHYLTRANSFERASE-RELATED"/>
    <property type="match status" value="1"/>
</dbReference>
<gene>
    <name evidence="2" type="ORF">SAMN05216258_11418</name>
</gene>
<feature type="domain" description="Methyltransferase type 11" evidence="1">
    <location>
        <begin position="47"/>
        <end position="134"/>
    </location>
</feature>
<dbReference type="AlphaFoldDB" id="A0A1I3NPD0"/>
<dbReference type="InterPro" id="IPR013216">
    <property type="entry name" value="Methyltransf_11"/>
</dbReference>
<keyword evidence="2" id="KW-0808">Transferase</keyword>
<dbReference type="OrthoDB" id="9795085at2"/>
<dbReference type="Pfam" id="PF08241">
    <property type="entry name" value="Methyltransf_11"/>
    <property type="match status" value="1"/>
</dbReference>
<evidence type="ECO:0000259" key="1">
    <source>
        <dbReference type="Pfam" id="PF08241"/>
    </source>
</evidence>
<protein>
    <submittedName>
        <fullName evidence="2">Methyltransferase domain-containing protein</fullName>
    </submittedName>
</protein>
<dbReference type="RefSeq" id="WP_092865087.1">
    <property type="nucleotide sequence ID" value="NZ_FOQH01000014.1"/>
</dbReference>
<dbReference type="Gene3D" id="3.40.50.150">
    <property type="entry name" value="Vaccinia Virus protein VP39"/>
    <property type="match status" value="1"/>
</dbReference>
<sequence length="261" mass="27302">MTRAPAPEQAAPDHWDARGYARAARFVSDLGAPVAALLDPRPGERILDLGCGDGALTARLAEAGARVTGVDASPDMVAAARARGIEAQVMDAAALTFAREFDAVFSNAALHWMTDAEAVLAGVARALVPGGRFVAEQGGMGNVAAIRTALIAVLAEEGVSTTLHDVWRFPSPAEQTAALEAAGFVVETIELIPRPTPVAAGMEQWLAVLAAPALAKLPEARREAARARVAALAAPALRDGAGNWTADYVRLRFRARLERAE</sequence>
<evidence type="ECO:0000313" key="3">
    <source>
        <dbReference type="Proteomes" id="UP000199377"/>
    </source>
</evidence>
<evidence type="ECO:0000313" key="2">
    <source>
        <dbReference type="EMBL" id="SFJ11125.1"/>
    </source>
</evidence>